<comment type="function">
    <text evidence="9">Component of the ubiquinol-cytochrome c oxidoreductase, a multisubunit transmembrane complex that is part of the mitochondrial electron transport chain which drives oxidative phosphorylation.</text>
</comment>
<dbReference type="InterPro" id="IPR036811">
    <property type="entry name" value="Ubol_cytC_Rdtase_hinge_dom_sf"/>
</dbReference>
<evidence type="ECO:0000259" key="12">
    <source>
        <dbReference type="Pfam" id="PF02320"/>
    </source>
</evidence>
<dbReference type="OrthoDB" id="405848at2759"/>
<keyword evidence="6 9" id="KW-0249">Electron transport</keyword>
<evidence type="ECO:0000256" key="11">
    <source>
        <dbReference type="SAM" id="MobiDB-lite"/>
    </source>
</evidence>
<dbReference type="Gene3D" id="1.10.287.20">
    <property type="entry name" value="Ubiquinol-cytochrome C reductase hinge domain"/>
    <property type="match status" value="1"/>
</dbReference>
<reference evidence="15" key="1">
    <citation type="submission" date="2012-12" db="EMBL/GenBank/DDBJ databases">
        <authorList>
            <person name="Hellsten U."/>
            <person name="Grimwood J."/>
            <person name="Chapman J.A."/>
            <person name="Shapiro H."/>
            <person name="Aerts A."/>
            <person name="Otillar R.P."/>
            <person name="Terry A.Y."/>
            <person name="Boore J.L."/>
            <person name="Simakov O."/>
            <person name="Marletaz F."/>
            <person name="Cho S.-J."/>
            <person name="Edsinger-Gonzales E."/>
            <person name="Havlak P."/>
            <person name="Kuo D.-H."/>
            <person name="Larsson T."/>
            <person name="Lv J."/>
            <person name="Arendt D."/>
            <person name="Savage R."/>
            <person name="Osoegawa K."/>
            <person name="de Jong P."/>
            <person name="Lindberg D.R."/>
            <person name="Seaver E.C."/>
            <person name="Weisblat D.A."/>
            <person name="Putnam N.H."/>
            <person name="Grigoriev I.V."/>
            <person name="Rokhsar D.S."/>
        </authorList>
    </citation>
    <scope>NUCLEOTIDE SEQUENCE</scope>
    <source>
        <strain evidence="15">I ESC-2004</strain>
    </source>
</reference>
<dbReference type="PIRSF" id="PIRSF000019">
    <property type="entry name" value="Bc1_11K"/>
    <property type="match status" value="1"/>
</dbReference>
<keyword evidence="3 9" id="KW-0813">Transport</keyword>
<evidence type="ECO:0000256" key="3">
    <source>
        <dbReference type="ARBA" id="ARBA00022448"/>
    </source>
</evidence>
<evidence type="ECO:0000313" key="15">
    <source>
        <dbReference type="Proteomes" id="UP000014760"/>
    </source>
</evidence>
<reference evidence="14" key="3">
    <citation type="submission" date="2015-06" db="UniProtKB">
        <authorList>
            <consortium name="EnsemblMetazoa"/>
        </authorList>
    </citation>
    <scope>IDENTIFICATION</scope>
</reference>
<evidence type="ECO:0000256" key="1">
    <source>
        <dbReference type="ARBA" id="ARBA00004137"/>
    </source>
</evidence>
<feature type="domain" description="Ubiquinol-cytochrome C reductase hinge" evidence="12">
    <location>
        <begin position="27"/>
        <end position="90"/>
    </location>
</feature>
<sequence>MGLKDEQIVASDPPEEEEEEEEEDIVDPHDTLRENCRGEDKCMQLKEVMESCNDRVNSKSNTSENCMQELYDFVHCVDTCASKSLFPKLK</sequence>
<keyword evidence="5 9" id="KW-0999">Mitochondrion inner membrane</keyword>
<feature type="disulfide bond" evidence="10">
    <location>
        <begin position="52"/>
        <end position="66"/>
    </location>
</feature>
<keyword evidence="10" id="KW-1015">Disulfide bond</keyword>
<dbReference type="EMBL" id="AMQN01007412">
    <property type="status" value="NOT_ANNOTATED_CDS"/>
    <property type="molecule type" value="Genomic_DNA"/>
</dbReference>
<dbReference type="GO" id="GO:0006122">
    <property type="term" value="P:mitochondrial electron transport, ubiquinol to cytochrome c"/>
    <property type="evidence" value="ECO:0007669"/>
    <property type="project" value="InterPro"/>
</dbReference>
<dbReference type="GO" id="GO:0005743">
    <property type="term" value="C:mitochondrial inner membrane"/>
    <property type="evidence" value="ECO:0007669"/>
    <property type="project" value="UniProtKB-SubCell"/>
</dbReference>
<feature type="disulfide bond" evidence="10">
    <location>
        <begin position="36"/>
        <end position="80"/>
    </location>
</feature>
<keyword evidence="4 9" id="KW-0679">Respiratory chain</keyword>
<dbReference type="OMA" id="NTCNDRV"/>
<dbReference type="InterPro" id="IPR023184">
    <property type="entry name" value="Ubol_cytC_Rdtase_hinge_dom"/>
</dbReference>
<accession>R7USS6</accession>
<dbReference type="FunCoup" id="R7USS6">
    <property type="interactions" value="251"/>
</dbReference>
<protein>
    <recommendedName>
        <fullName evidence="9">Cytochrome b-c1 complex subunit 6</fullName>
    </recommendedName>
</protein>
<dbReference type="EnsemblMetazoa" id="CapteT228304">
    <property type="protein sequence ID" value="CapteP228304"/>
    <property type="gene ID" value="CapteG228304"/>
</dbReference>
<keyword evidence="7 9" id="KW-0496">Mitochondrion</keyword>
<keyword evidence="15" id="KW-1185">Reference proteome</keyword>
<dbReference type="HOGENOM" id="CLU_115913_3_0_1"/>
<reference evidence="13 15" key="2">
    <citation type="journal article" date="2013" name="Nature">
        <title>Insights into bilaterian evolution from three spiralian genomes.</title>
        <authorList>
            <person name="Simakov O."/>
            <person name="Marletaz F."/>
            <person name="Cho S.J."/>
            <person name="Edsinger-Gonzales E."/>
            <person name="Havlak P."/>
            <person name="Hellsten U."/>
            <person name="Kuo D.H."/>
            <person name="Larsson T."/>
            <person name="Lv J."/>
            <person name="Arendt D."/>
            <person name="Savage R."/>
            <person name="Osoegawa K."/>
            <person name="de Jong P."/>
            <person name="Grimwood J."/>
            <person name="Chapman J.A."/>
            <person name="Shapiro H."/>
            <person name="Aerts A."/>
            <person name="Otillar R.P."/>
            <person name="Terry A.Y."/>
            <person name="Boore J.L."/>
            <person name="Grigoriev I.V."/>
            <person name="Lindberg D.R."/>
            <person name="Seaver E.C."/>
            <person name="Weisblat D.A."/>
            <person name="Putnam N.H."/>
            <person name="Rokhsar D.S."/>
        </authorList>
    </citation>
    <scope>NUCLEOTIDE SEQUENCE</scope>
    <source>
        <strain evidence="13 15">I ESC-2004</strain>
    </source>
</reference>
<keyword evidence="8 9" id="KW-0472">Membrane</keyword>
<comment type="similarity">
    <text evidence="2 9">Belongs to the UQCRH/QCR6 family.</text>
</comment>
<evidence type="ECO:0000256" key="10">
    <source>
        <dbReference type="PIRSR" id="PIRSR000019-1"/>
    </source>
</evidence>
<dbReference type="Proteomes" id="UP000014760">
    <property type="component" value="Unassembled WGS sequence"/>
</dbReference>
<evidence type="ECO:0000256" key="2">
    <source>
        <dbReference type="ARBA" id="ARBA00006498"/>
    </source>
</evidence>
<dbReference type="Pfam" id="PF02320">
    <property type="entry name" value="UCR_hinge"/>
    <property type="match status" value="1"/>
</dbReference>
<dbReference type="STRING" id="283909.R7USS6"/>
<evidence type="ECO:0000313" key="14">
    <source>
        <dbReference type="EnsemblMetazoa" id="CapteP228304"/>
    </source>
</evidence>
<dbReference type="AlphaFoldDB" id="R7USS6"/>
<evidence type="ECO:0000256" key="8">
    <source>
        <dbReference type="ARBA" id="ARBA00023136"/>
    </source>
</evidence>
<evidence type="ECO:0000256" key="4">
    <source>
        <dbReference type="ARBA" id="ARBA00022660"/>
    </source>
</evidence>
<name>R7USS6_CAPTE</name>
<evidence type="ECO:0000256" key="9">
    <source>
        <dbReference type="PIRNR" id="PIRNR000019"/>
    </source>
</evidence>
<gene>
    <name evidence="13" type="ORF">CAPTEDRAFT_228304</name>
</gene>
<organism evidence="13">
    <name type="scientific">Capitella teleta</name>
    <name type="common">Polychaete worm</name>
    <dbReference type="NCBI Taxonomy" id="283909"/>
    <lineage>
        <taxon>Eukaryota</taxon>
        <taxon>Metazoa</taxon>
        <taxon>Spiralia</taxon>
        <taxon>Lophotrochozoa</taxon>
        <taxon>Annelida</taxon>
        <taxon>Polychaeta</taxon>
        <taxon>Sedentaria</taxon>
        <taxon>Scolecida</taxon>
        <taxon>Capitellidae</taxon>
        <taxon>Capitella</taxon>
    </lineage>
</organism>
<proteinExistence type="inferred from homology"/>
<evidence type="ECO:0000256" key="5">
    <source>
        <dbReference type="ARBA" id="ARBA00022792"/>
    </source>
</evidence>
<dbReference type="FunFam" id="1.10.287.20:FF:000005">
    <property type="entry name" value="Cytochrome b-c1 complex subunit 6"/>
    <property type="match status" value="1"/>
</dbReference>
<feature type="compositionally biased region" description="Acidic residues" evidence="11">
    <location>
        <begin position="13"/>
        <end position="25"/>
    </location>
</feature>
<evidence type="ECO:0000256" key="6">
    <source>
        <dbReference type="ARBA" id="ARBA00022982"/>
    </source>
</evidence>
<evidence type="ECO:0000313" key="13">
    <source>
        <dbReference type="EMBL" id="ELU06456.1"/>
    </source>
</evidence>
<feature type="region of interest" description="Disordered" evidence="11">
    <location>
        <begin position="1"/>
        <end position="26"/>
    </location>
</feature>
<comment type="subcellular location">
    <subcellularLocation>
        <location evidence="1">Mitochondrion inner membrane</location>
        <topology evidence="1">Peripheral membrane protein</topology>
        <orientation evidence="1">Intermembrane side</orientation>
    </subcellularLocation>
</comment>
<evidence type="ECO:0000256" key="7">
    <source>
        <dbReference type="ARBA" id="ARBA00023128"/>
    </source>
</evidence>
<dbReference type="PANTHER" id="PTHR15336">
    <property type="entry name" value="UBIQUINOL-CYTOCHROME C REDUCTASE COMPLEX 7.8 KDA PROTEIN"/>
    <property type="match status" value="1"/>
</dbReference>
<dbReference type="InterPro" id="IPR003422">
    <property type="entry name" value="Cyt_b-c1_6"/>
</dbReference>
<dbReference type="PANTHER" id="PTHR15336:SF0">
    <property type="entry name" value="CYTOCHROME B-C1 COMPLEX SUBUNIT 6, MITOCHONDRIAL"/>
    <property type="match status" value="1"/>
</dbReference>
<dbReference type="EMBL" id="KB300643">
    <property type="protein sequence ID" value="ELU06456.1"/>
    <property type="molecule type" value="Genomic_DNA"/>
</dbReference>
<dbReference type="SUPFAM" id="SSF81531">
    <property type="entry name" value="Non-heme 11 kDa protein of cytochrome bc1 complex (Ubiquinol-cytochrome c reductase)"/>
    <property type="match status" value="1"/>
</dbReference>